<organism evidence="9 10">
    <name type="scientific">Psychrosphaera ytuae</name>
    <dbReference type="NCBI Taxonomy" id="2820710"/>
    <lineage>
        <taxon>Bacteria</taxon>
        <taxon>Pseudomonadati</taxon>
        <taxon>Pseudomonadota</taxon>
        <taxon>Gammaproteobacteria</taxon>
        <taxon>Alteromonadales</taxon>
        <taxon>Pseudoalteromonadaceae</taxon>
        <taxon>Psychrosphaera</taxon>
    </lineage>
</organism>
<dbReference type="KEGG" id="psym:J1N51_04205"/>
<evidence type="ECO:0000313" key="9">
    <source>
        <dbReference type="EMBL" id="QTH64680.1"/>
    </source>
</evidence>
<comment type="cofactor">
    <cofactor evidence="7">
        <name>Fe(2+)</name>
        <dbReference type="ChEBI" id="CHEBI:29033"/>
    </cofactor>
    <text evidence="7">Binds 1 Fe(2+) ion per subunit.</text>
</comment>
<gene>
    <name evidence="9" type="ORF">J1N51_04205</name>
</gene>
<dbReference type="AlphaFoldDB" id="A0A975HIW2"/>
<keyword evidence="6 7" id="KW-0408">Iron</keyword>
<dbReference type="Gene3D" id="2.60.120.620">
    <property type="entry name" value="q2cbj1_9rhob like domain"/>
    <property type="match status" value="1"/>
</dbReference>
<keyword evidence="5 7" id="KW-0560">Oxidoreductase</keyword>
<proteinExistence type="inferred from homology"/>
<feature type="binding site" evidence="7">
    <location>
        <position position="97"/>
    </location>
    <ligand>
        <name>Fe cation</name>
        <dbReference type="ChEBI" id="CHEBI:24875"/>
    </ligand>
</feature>
<dbReference type="PROSITE" id="PS51471">
    <property type="entry name" value="FE2OG_OXY"/>
    <property type="match status" value="1"/>
</dbReference>
<comment type="cofactor">
    <cofactor evidence="1 7">
        <name>L-ascorbate</name>
        <dbReference type="ChEBI" id="CHEBI:38290"/>
    </cofactor>
</comment>
<protein>
    <submittedName>
        <fullName evidence="9">Fe2+-dependent dioxygenase</fullName>
    </submittedName>
</protein>
<dbReference type="Gene3D" id="4.10.860.20">
    <property type="entry name" value="Rabenosyn, Rab binding domain"/>
    <property type="match status" value="1"/>
</dbReference>
<dbReference type="InterPro" id="IPR044862">
    <property type="entry name" value="Pro_4_hyd_alph_FE2OG_OXY"/>
</dbReference>
<evidence type="ECO:0000256" key="7">
    <source>
        <dbReference type="HAMAP-Rule" id="MF_00657"/>
    </source>
</evidence>
<keyword evidence="4 7" id="KW-0223">Dioxygenase</keyword>
<evidence type="ECO:0000259" key="8">
    <source>
        <dbReference type="PROSITE" id="PS51471"/>
    </source>
</evidence>
<keyword evidence="3 7" id="KW-0847">Vitamin C</keyword>
<dbReference type="RefSeq" id="WP_208832734.1">
    <property type="nucleotide sequence ID" value="NZ_CP072110.1"/>
</dbReference>
<name>A0A975HIW2_9GAMM</name>
<dbReference type="GO" id="GO:0006879">
    <property type="term" value="P:intracellular iron ion homeostasis"/>
    <property type="evidence" value="ECO:0007669"/>
    <property type="project" value="TreeGrafter"/>
</dbReference>
<evidence type="ECO:0000256" key="5">
    <source>
        <dbReference type="ARBA" id="ARBA00023002"/>
    </source>
</evidence>
<evidence type="ECO:0000256" key="3">
    <source>
        <dbReference type="ARBA" id="ARBA00022896"/>
    </source>
</evidence>
<dbReference type="Pfam" id="PF18331">
    <property type="entry name" value="PKHD_C"/>
    <property type="match status" value="1"/>
</dbReference>
<reference evidence="9" key="1">
    <citation type="submission" date="2021-03" db="EMBL/GenBank/DDBJ databases">
        <title>Description of Psychrosphaera ytuae sp. nov. isolated from deep sea sediment of South China Sea.</title>
        <authorList>
            <person name="Zhang J."/>
            <person name="Xu X.-D."/>
        </authorList>
    </citation>
    <scope>NUCLEOTIDE SEQUENCE</scope>
    <source>
        <strain evidence="9">MTZ26</strain>
    </source>
</reference>
<evidence type="ECO:0000256" key="1">
    <source>
        <dbReference type="ARBA" id="ARBA00001961"/>
    </source>
</evidence>
<feature type="binding site" evidence="7">
    <location>
        <position position="95"/>
    </location>
    <ligand>
        <name>Fe cation</name>
        <dbReference type="ChEBI" id="CHEBI:24875"/>
    </ligand>
</feature>
<dbReference type="Pfam" id="PF13640">
    <property type="entry name" value="2OG-FeII_Oxy_3"/>
    <property type="match status" value="1"/>
</dbReference>
<dbReference type="Proteomes" id="UP000682739">
    <property type="component" value="Chromosome"/>
</dbReference>
<dbReference type="InterPro" id="IPR023550">
    <property type="entry name" value="PKHD_hydroxylase"/>
</dbReference>
<dbReference type="GO" id="GO:0016706">
    <property type="term" value="F:2-oxoglutarate-dependent dioxygenase activity"/>
    <property type="evidence" value="ECO:0007669"/>
    <property type="project" value="UniProtKB-UniRule"/>
</dbReference>
<evidence type="ECO:0000256" key="4">
    <source>
        <dbReference type="ARBA" id="ARBA00022964"/>
    </source>
</evidence>
<feature type="binding site" evidence="7">
    <location>
        <position position="163"/>
    </location>
    <ligand>
        <name>Fe cation</name>
        <dbReference type="ChEBI" id="CHEBI:24875"/>
    </ligand>
</feature>
<dbReference type="SMART" id="SM00702">
    <property type="entry name" value="P4Hc"/>
    <property type="match status" value="1"/>
</dbReference>
<dbReference type="NCBIfam" id="NF003975">
    <property type="entry name" value="PRK05467.1-4"/>
    <property type="match status" value="1"/>
</dbReference>
<evidence type="ECO:0000313" key="10">
    <source>
        <dbReference type="Proteomes" id="UP000682739"/>
    </source>
</evidence>
<sequence length="232" mass="25712">MVVVEQLLSESDVAIYLENLAKASWDNGTQTAMGMAASVKNNHQANPEDDIVRQLANDVLARIGSTAKFVSSALPHKIFPPCFNRYTESEHYGFHVDAAIMRMPSINGISNNEVLRSDVSMTLFLSNPDEYEGGELIIKTEFGEQTVKLPAGYAVMYPSSSLHRVTPVTKGTRIAAITWLQSMVSDVTTRQSLYNLDQTIQALIAEGNTSREHLDNLHHVYHNLVRQHAQVG</sequence>
<dbReference type="NCBIfam" id="NF003974">
    <property type="entry name" value="PRK05467.1-3"/>
    <property type="match status" value="1"/>
</dbReference>
<evidence type="ECO:0000256" key="2">
    <source>
        <dbReference type="ARBA" id="ARBA00022723"/>
    </source>
</evidence>
<dbReference type="EMBL" id="CP072110">
    <property type="protein sequence ID" value="QTH64680.1"/>
    <property type="molecule type" value="Genomic_DNA"/>
</dbReference>
<dbReference type="HAMAP" id="MF_00657">
    <property type="entry name" value="Hydroxyl_YbiX"/>
    <property type="match status" value="1"/>
</dbReference>
<dbReference type="InterPro" id="IPR006620">
    <property type="entry name" value="Pro_4_hyd_alph"/>
</dbReference>
<dbReference type="GO" id="GO:0031418">
    <property type="term" value="F:L-ascorbic acid binding"/>
    <property type="evidence" value="ECO:0007669"/>
    <property type="project" value="UniProtKB-KW"/>
</dbReference>
<accession>A0A975HIW2</accession>
<dbReference type="PANTHER" id="PTHR41536">
    <property type="entry name" value="PKHD-TYPE HYDROXYLASE YBIX"/>
    <property type="match status" value="1"/>
</dbReference>
<dbReference type="GO" id="GO:0005506">
    <property type="term" value="F:iron ion binding"/>
    <property type="evidence" value="ECO:0007669"/>
    <property type="project" value="UniProtKB-UniRule"/>
</dbReference>
<evidence type="ECO:0000256" key="6">
    <source>
        <dbReference type="ARBA" id="ARBA00023004"/>
    </source>
</evidence>
<dbReference type="InterPro" id="IPR005123">
    <property type="entry name" value="Oxoglu/Fe-dep_dioxygenase_dom"/>
</dbReference>
<dbReference type="GO" id="GO:0006974">
    <property type="term" value="P:DNA damage response"/>
    <property type="evidence" value="ECO:0007669"/>
    <property type="project" value="TreeGrafter"/>
</dbReference>
<dbReference type="InterPro" id="IPR041097">
    <property type="entry name" value="PKHD_C"/>
</dbReference>
<dbReference type="PANTHER" id="PTHR41536:SF1">
    <property type="entry name" value="PKHD-TYPE HYDROXYLASE YBIX"/>
    <property type="match status" value="1"/>
</dbReference>
<keyword evidence="10" id="KW-1185">Reference proteome</keyword>
<feature type="binding site" evidence="7">
    <location>
        <position position="173"/>
    </location>
    <ligand>
        <name>2-oxoglutarate</name>
        <dbReference type="ChEBI" id="CHEBI:16810"/>
    </ligand>
</feature>
<keyword evidence="2 7" id="KW-0479">Metal-binding</keyword>
<feature type="domain" description="Fe2OG dioxygenase" evidence="8">
    <location>
        <begin position="77"/>
        <end position="182"/>
    </location>
</feature>